<dbReference type="PANTHER" id="PTHR38223:SF4">
    <property type="match status" value="1"/>
</dbReference>
<dbReference type="EMBL" id="AL138655">
    <property type="protein sequence ID" value="CAB72186.1"/>
    <property type="molecule type" value="Genomic_DNA"/>
</dbReference>
<reference evidence="1" key="3">
    <citation type="submission" date="2000-02" db="EMBL/GenBank/DDBJ databases">
        <authorList>
            <person name="EU Arabidopsis sequencing project"/>
        </authorList>
    </citation>
    <scope>NUCLEOTIDE SEQUENCE</scope>
</reference>
<gene>
    <name evidence="1" type="primary">F24I3.240</name>
</gene>
<sequence>MAGLQYSFFPTDFFYPRASPPATTSLVATNPKLEKTQKRDGLVVIDETRASLSLFIREKKTNQSQTWKKQPLWIEDDIGDLHSEASVQDTVTAQSSNTAKANHHTQSYPDCVSVAVVAEVGNLVEDILVQGTPAEDNLEEDNLVEDIPAEEDILAEDRVVPEVDKRPWVVLPPDKLFRSRYR</sequence>
<protein>
    <submittedName>
        <fullName evidence="1">Uncharacterized protein F24I3.240</fullName>
    </submittedName>
</protein>
<dbReference type="PIR" id="T47776">
    <property type="entry name" value="T47776"/>
</dbReference>
<evidence type="ECO:0000313" key="1">
    <source>
        <dbReference type="EMBL" id="CAB72186.1"/>
    </source>
</evidence>
<reference key="1">
    <citation type="journal article" date="2000" name="Nature">
        <title>Sequence and analysis of chromosome 3 of the plant Arabidopsis thaliana.</title>
        <authorList>
            <consortium name="European Union Chromosome 3 Arabidopsis Sequencing Consortium"/>
            <consortium name="Institute for Genomic Research"/>
            <consortium name="Kazusa DNA Research Institute"/>
            <person name="Salanoubat M."/>
            <person name="Lemcke K."/>
            <person name="Rieger M."/>
            <person name="Ansorge W."/>
            <person name="Unseld M."/>
            <person name="Fartmann B."/>
            <person name="Valle G."/>
            <person name="Blocker H."/>
            <person name="Perez-Alonso M."/>
            <person name="Obermaier B."/>
            <person name="Delseny M."/>
            <person name="Boutry M."/>
            <person name="Grivell L.A."/>
            <person name="Mache R."/>
            <person name="Puigdomenech P."/>
            <person name="De Simone V."/>
            <person name="Choisne N."/>
            <person name="Artiguenave F."/>
            <person name="Robert C."/>
            <person name="Brottier P."/>
            <person name="Wincker P."/>
            <person name="Cattolico L."/>
            <person name="Weissenbach J."/>
            <person name="Saurin W."/>
            <person name="Quetier F."/>
            <person name="Schafer M."/>
            <person name="Muller-Auer S."/>
            <person name="Gabel C."/>
            <person name="Fuchs M."/>
            <person name="Benes V."/>
            <person name="Wurmbach E."/>
            <person name="Drzonek H."/>
            <person name="Erfle H."/>
            <person name="Jordan N."/>
            <person name="Bangert S."/>
            <person name="Wiedelmann R."/>
            <person name="Kranz H."/>
            <person name="Voss H."/>
            <person name="Holland R."/>
            <person name="Brandt P."/>
            <person name="Nyakatura G."/>
            <person name="Vezzi A."/>
            <person name="D'Angelo M."/>
            <person name="Pallavicini A."/>
            <person name="Toppo S."/>
            <person name="Simionati B."/>
            <person name="Conrad A."/>
            <person name="Hornischer K."/>
            <person name="Kauer G."/>
            <person name="Lohnert T.H."/>
            <person name="Nordsiek G."/>
            <person name="Reichelt J."/>
            <person name="Scharfe M."/>
            <person name="Schon O."/>
            <person name="Bargues M."/>
            <person name="Terol J."/>
            <person name="Climent J."/>
            <person name="Navarro P."/>
            <person name="Collado C."/>
            <person name="Perez-Perez A."/>
            <person name="Ottenwalder B."/>
            <person name="Duchemin D."/>
            <person name="Cooke R."/>
            <person name="Laudie M."/>
            <person name="Berger-Llauro C."/>
            <person name="Purnelle B."/>
            <person name="Masuy D."/>
            <person name="de Haan M."/>
            <person name="Maarse A.C."/>
            <person name="Alcaraz J.P."/>
            <person name="Cottet A."/>
            <person name="Casacuberta E."/>
            <person name="Monfort A."/>
            <person name="Argiriou A."/>
            <person name="flores M."/>
            <person name="Liguori R."/>
            <person name="Vitale D."/>
            <person name="Mannhaupt G."/>
            <person name="Haase D."/>
            <person name="Schoof H."/>
            <person name="Rudd S."/>
            <person name="Zaccaria P."/>
            <person name="Mewes H.W."/>
            <person name="Mayer K.F."/>
            <person name="Kaul S."/>
            <person name="Town C.D."/>
            <person name="Koo H.L."/>
            <person name="Tallon L.J."/>
            <person name="Jenkins J."/>
            <person name="Rooney T."/>
            <person name="Rizzo M."/>
            <person name="Walts A."/>
            <person name="Utterback T."/>
            <person name="Fujii C.Y."/>
            <person name="Shea T.P."/>
            <person name="Creasy T.H."/>
            <person name="Haas B."/>
            <person name="Maiti R."/>
            <person name="Wu D."/>
            <person name="Peterson J."/>
            <person name="Van Aken S."/>
            <person name="Pai G."/>
            <person name="Militscher J."/>
            <person name="Sellers P."/>
            <person name="Gill J.E."/>
            <person name="Feldblyum T.V."/>
            <person name="Preuss D."/>
            <person name="Lin X."/>
            <person name="Nierman W.C."/>
            <person name="Salzberg S.L."/>
            <person name="White O."/>
            <person name="Venter J.C."/>
            <person name="Fraser C.M."/>
            <person name="Kaneko T."/>
            <person name="Nakamura Y."/>
            <person name="Sato S."/>
            <person name="Kato T."/>
            <person name="Asamizu E."/>
            <person name="Sasamoto S."/>
            <person name="Kimura T."/>
            <person name="Idesawa K."/>
            <person name="Kawashima K."/>
            <person name="Kishida Y."/>
            <person name="Kiyokawa C."/>
            <person name="Kohara M."/>
            <person name="Matsumoto M."/>
            <person name="Matsuno A."/>
            <person name="Muraki A."/>
            <person name="Nakayama S."/>
            <person name="Nakazaki N."/>
            <person name="Shinpo S."/>
            <person name="Takeuchi C."/>
            <person name="Wada T."/>
            <person name="Watanabe A."/>
            <person name="Yamada M."/>
            <person name="Yasuda M."/>
            <person name="Tabata S."/>
        </authorList>
    </citation>
    <scope>NUCLEOTIDE SEQUENCE [LARGE SCALE GENOMIC DNA]</scope>
    <source>
        <strain>cv. Columbia</strain>
    </source>
</reference>
<dbReference type="AlphaFoldDB" id="Q9M1I5"/>
<dbReference type="PANTHER" id="PTHR38223">
    <property type="match status" value="1"/>
</dbReference>
<organism evidence="1">
    <name type="scientific">Arabidopsis thaliana</name>
    <name type="common">Mouse-ear cress</name>
    <dbReference type="NCBI Taxonomy" id="3702"/>
    <lineage>
        <taxon>Eukaryota</taxon>
        <taxon>Viridiplantae</taxon>
        <taxon>Streptophyta</taxon>
        <taxon>Embryophyta</taxon>
        <taxon>Tracheophyta</taxon>
        <taxon>Spermatophyta</taxon>
        <taxon>Magnoliopsida</taxon>
        <taxon>eudicotyledons</taxon>
        <taxon>Gunneridae</taxon>
        <taxon>Pentapetalae</taxon>
        <taxon>rosids</taxon>
        <taxon>malvids</taxon>
        <taxon>Brassicales</taxon>
        <taxon>Brassicaceae</taxon>
        <taxon>Camelineae</taxon>
        <taxon>Arabidopsis</taxon>
    </lineage>
</organism>
<reference evidence="1" key="2">
    <citation type="submission" date="2000-02" db="EMBL/GenBank/DDBJ databases">
        <authorList>
            <person name="Nyakatura G."/>
            <person name="Fartmann B."/>
            <person name="Dauner D."/>
            <person name="Sterr W."/>
            <person name="Holland R."/>
            <person name="Weichselgartner M."/>
            <person name="Mewes H.W."/>
            <person name="Lemcke K."/>
            <person name="Mayer K.F.X."/>
            <person name="Quetier F."/>
            <person name="Salanoubat M."/>
        </authorList>
    </citation>
    <scope>NUCLEOTIDE SEQUENCE</scope>
</reference>
<accession>Q9M1I5</accession>
<name>Q9M1I5_ARATH</name>
<proteinExistence type="predicted"/>